<accession>A0A031LU80</accession>
<dbReference type="Pfam" id="PF00583">
    <property type="entry name" value="Acetyltransf_1"/>
    <property type="match status" value="1"/>
</dbReference>
<dbReference type="GO" id="GO:0016747">
    <property type="term" value="F:acyltransferase activity, transferring groups other than amino-acyl groups"/>
    <property type="evidence" value="ECO:0007669"/>
    <property type="project" value="InterPro"/>
</dbReference>
<comment type="caution">
    <text evidence="2">The sequence shown here is derived from an EMBL/GenBank/DDBJ whole genome shotgun (WGS) entry which is preliminary data.</text>
</comment>
<evidence type="ECO:0000313" key="2">
    <source>
        <dbReference type="EMBL" id="EZQ10678.1"/>
    </source>
</evidence>
<sequence length="155" mass="17898">MEKEKLAIRRASRDDWKGIYDLYSSLSEEDLYLRFFHFYRLTIEDAIKLSSDDEHVTLLAEIDEKIIGEATLEKDGEISLVVKPEYRKLGIGTILVSKLIEEGRRMGLKKLKFFTLPENVPMIKLGKRLGFMIREDEDEIYGELSLNEAAVVPAK</sequence>
<dbReference type="AlphaFoldDB" id="A0A031LU80"/>
<dbReference type="STRING" id="1160895.CM19_03455"/>
<name>A0A031LU80_9CREN</name>
<keyword evidence="2" id="KW-0808">Transferase</keyword>
<dbReference type="InterPro" id="IPR016181">
    <property type="entry name" value="Acyl_CoA_acyltransferase"/>
</dbReference>
<protein>
    <submittedName>
        <fullName evidence="2">GCN5 family acetyltransferase</fullName>
    </submittedName>
</protein>
<dbReference type="SUPFAM" id="SSF55729">
    <property type="entry name" value="Acyl-CoA N-acyltransferases (Nat)"/>
    <property type="match status" value="1"/>
</dbReference>
<dbReference type="OrthoDB" id="43754at2157"/>
<dbReference type="PROSITE" id="PS51186">
    <property type="entry name" value="GNAT"/>
    <property type="match status" value="1"/>
</dbReference>
<dbReference type="PANTHER" id="PTHR43617">
    <property type="entry name" value="L-AMINO ACID N-ACETYLTRANSFERASE"/>
    <property type="match status" value="1"/>
</dbReference>
<evidence type="ECO:0000313" key="3">
    <source>
        <dbReference type="Proteomes" id="UP000024332"/>
    </source>
</evidence>
<dbReference type="InterPro" id="IPR000182">
    <property type="entry name" value="GNAT_dom"/>
</dbReference>
<evidence type="ECO:0000259" key="1">
    <source>
        <dbReference type="PROSITE" id="PS51186"/>
    </source>
</evidence>
<dbReference type="EMBL" id="JFZT01000020">
    <property type="protein sequence ID" value="EZQ10678.1"/>
    <property type="molecule type" value="Genomic_DNA"/>
</dbReference>
<dbReference type="InterPro" id="IPR050276">
    <property type="entry name" value="MshD_Acetyltransferase"/>
</dbReference>
<dbReference type="CDD" id="cd04301">
    <property type="entry name" value="NAT_SF"/>
    <property type="match status" value="1"/>
</dbReference>
<dbReference type="Gene3D" id="3.40.630.30">
    <property type="match status" value="1"/>
</dbReference>
<keyword evidence="3" id="KW-1185">Reference proteome</keyword>
<feature type="domain" description="N-acetyltransferase" evidence="1">
    <location>
        <begin position="6"/>
        <end position="155"/>
    </location>
</feature>
<proteinExistence type="predicted"/>
<organism evidence="2 3">
    <name type="scientific">Candidatus Acidianus copahuensis</name>
    <dbReference type="NCBI Taxonomy" id="1160895"/>
    <lineage>
        <taxon>Archaea</taxon>
        <taxon>Thermoproteota</taxon>
        <taxon>Thermoprotei</taxon>
        <taxon>Sulfolobales</taxon>
        <taxon>Sulfolobaceae</taxon>
        <taxon>Acidianus</taxon>
    </lineage>
</organism>
<reference evidence="2 3" key="1">
    <citation type="submission" date="2014-03" db="EMBL/GenBank/DDBJ databases">
        <title>Draft genome sequence of the novel thermoacidophilic archaea Acidianus copahuensis ALE1 strain, isolated from Copahue volcanic area in Neuquen Argentina.</title>
        <authorList>
            <person name="Urbieta M.S."/>
            <person name="Rascovan N."/>
            <person name="Castro C."/>
            <person name="Revale S."/>
            <person name="Giaveno M.A."/>
            <person name="Vazquez M.P."/>
            <person name="Donati E.R."/>
        </authorList>
    </citation>
    <scope>NUCLEOTIDE SEQUENCE [LARGE SCALE GENOMIC DNA]</scope>
    <source>
        <strain evidence="2 3">ALE1</strain>
    </source>
</reference>
<dbReference type="RefSeq" id="WP_048099006.1">
    <property type="nucleotide sequence ID" value="NZ_JFZT01000020.1"/>
</dbReference>
<dbReference type="Proteomes" id="UP000024332">
    <property type="component" value="Unassembled WGS sequence"/>
</dbReference>
<gene>
    <name evidence="2" type="ORF">CM19_03455</name>
</gene>